<dbReference type="STRING" id="1150368.SAMN02927921_00095"/>
<dbReference type="RefSeq" id="WP_072315338.1">
    <property type="nucleotide sequence ID" value="NZ_FPJE01000001.1"/>
</dbReference>
<dbReference type="Proteomes" id="UP000182248">
    <property type="component" value="Unassembled WGS sequence"/>
</dbReference>
<dbReference type="OrthoDB" id="9808930at2"/>
<evidence type="ECO:0000256" key="3">
    <source>
        <dbReference type="ARBA" id="ARBA00022989"/>
    </source>
</evidence>
<reference evidence="6 7" key="1">
    <citation type="submission" date="2016-11" db="EMBL/GenBank/DDBJ databases">
        <authorList>
            <person name="Jaros S."/>
            <person name="Januszkiewicz K."/>
            <person name="Wedrychowicz H."/>
        </authorList>
    </citation>
    <scope>NUCLEOTIDE SEQUENCE [LARGE SCALE GENOMIC DNA]</scope>
    <source>
        <strain evidence="6 7">CGMCC 1.12145</strain>
    </source>
</reference>
<evidence type="ECO:0000256" key="2">
    <source>
        <dbReference type="ARBA" id="ARBA00022692"/>
    </source>
</evidence>
<keyword evidence="4 5" id="KW-0472">Membrane</keyword>
<sequence length="156" mass="17615">MESTITQNHRNVAALIHASTFSKYLVPFGNFLLPLVFWMSNKKSSPFVEYHGKQAINFQVSILLYNIALGITAIPLALFTAWDFASFNFIGGMDTINIQTGLDSIFNHGEHFLLWGVYGILYLSLFLLNVICTIIAAMKAHEGLAYRYPMTVNFIR</sequence>
<evidence type="ECO:0000256" key="4">
    <source>
        <dbReference type="ARBA" id="ARBA00023136"/>
    </source>
</evidence>
<proteinExistence type="predicted"/>
<evidence type="ECO:0000313" key="7">
    <source>
        <dbReference type="Proteomes" id="UP000182248"/>
    </source>
</evidence>
<feature type="transmembrane region" description="Helical" evidence="5">
    <location>
        <begin position="112"/>
        <end position="137"/>
    </location>
</feature>
<accession>A0A1K1LMW6</accession>
<comment type="subcellular location">
    <subcellularLocation>
        <location evidence="1">Membrane</location>
        <topology evidence="1">Multi-pass membrane protein</topology>
    </subcellularLocation>
</comment>
<feature type="transmembrane region" description="Helical" evidence="5">
    <location>
        <begin position="62"/>
        <end position="82"/>
    </location>
</feature>
<keyword evidence="3 5" id="KW-1133">Transmembrane helix</keyword>
<dbReference type="InterPro" id="IPR019109">
    <property type="entry name" value="MamF_MmsF"/>
</dbReference>
<keyword evidence="2 5" id="KW-0812">Transmembrane</keyword>
<dbReference type="AlphaFoldDB" id="A0A1K1LMW6"/>
<name>A0A1K1LMW6_9FLAO</name>
<evidence type="ECO:0000256" key="1">
    <source>
        <dbReference type="ARBA" id="ARBA00004141"/>
    </source>
</evidence>
<evidence type="ECO:0008006" key="8">
    <source>
        <dbReference type="Google" id="ProtNLM"/>
    </source>
</evidence>
<dbReference type="EMBL" id="FPJE01000001">
    <property type="protein sequence ID" value="SFW12212.1"/>
    <property type="molecule type" value="Genomic_DNA"/>
</dbReference>
<keyword evidence="7" id="KW-1185">Reference proteome</keyword>
<evidence type="ECO:0000256" key="5">
    <source>
        <dbReference type="SAM" id="Phobius"/>
    </source>
</evidence>
<dbReference type="Pfam" id="PF09685">
    <property type="entry name" value="MamF_MmsF"/>
    <property type="match status" value="1"/>
</dbReference>
<organism evidence="6 7">
    <name type="scientific">Sinomicrobium oceani</name>
    <dbReference type="NCBI Taxonomy" id="1150368"/>
    <lineage>
        <taxon>Bacteria</taxon>
        <taxon>Pseudomonadati</taxon>
        <taxon>Bacteroidota</taxon>
        <taxon>Flavobacteriia</taxon>
        <taxon>Flavobacteriales</taxon>
        <taxon>Flavobacteriaceae</taxon>
        <taxon>Sinomicrobium</taxon>
    </lineage>
</organism>
<evidence type="ECO:0000313" key="6">
    <source>
        <dbReference type="EMBL" id="SFW12212.1"/>
    </source>
</evidence>
<gene>
    <name evidence="6" type="ORF">SAMN02927921_00095</name>
</gene>
<protein>
    <recommendedName>
        <fullName evidence="8">DUF4870 domain-containing protein</fullName>
    </recommendedName>
</protein>